<reference evidence="1 2" key="1">
    <citation type="journal article" date="2014" name="Genome Announc.">
        <title>Draft Genome Sequence of the Antitrypanosomally Active Sponge-Associated Bacterium Actinokineospora sp. Strain EG49.</title>
        <authorList>
            <person name="Harjes J."/>
            <person name="Ryu T."/>
            <person name="Abdelmohsen U.R."/>
            <person name="Moitinho-Silva L."/>
            <person name="Horn H."/>
            <person name="Ravasi T."/>
            <person name="Hentschel U."/>
        </authorList>
    </citation>
    <scope>NUCLEOTIDE SEQUENCE [LARGE SCALE GENOMIC DNA]</scope>
    <source>
        <strain evidence="1 2">EG49</strain>
    </source>
</reference>
<dbReference type="Proteomes" id="UP000019277">
    <property type="component" value="Unassembled WGS sequence"/>
</dbReference>
<protein>
    <submittedName>
        <fullName evidence="1">Uncharacterized protein</fullName>
    </submittedName>
</protein>
<name>W7ISJ3_9PSEU</name>
<sequence length="47" mass="5055">MEGVGWKRLAPGVGHTRLTALAVEAVHGGRAVDYREDAVGRIEQILV</sequence>
<dbReference type="AlphaFoldDB" id="W7ISJ3"/>
<proteinExistence type="predicted"/>
<evidence type="ECO:0000313" key="1">
    <source>
        <dbReference type="EMBL" id="EWC59682.1"/>
    </source>
</evidence>
<keyword evidence="2" id="KW-1185">Reference proteome</keyword>
<comment type="caution">
    <text evidence="1">The sequence shown here is derived from an EMBL/GenBank/DDBJ whole genome shotgun (WGS) entry which is preliminary data.</text>
</comment>
<dbReference type="STRING" id="909613.UO65_5049"/>
<evidence type="ECO:0000313" key="2">
    <source>
        <dbReference type="Proteomes" id="UP000019277"/>
    </source>
</evidence>
<dbReference type="EMBL" id="AYXG01000190">
    <property type="protein sequence ID" value="EWC59682.1"/>
    <property type="molecule type" value="Genomic_DNA"/>
</dbReference>
<organism evidence="1 2">
    <name type="scientific">Actinokineospora spheciospongiae</name>
    <dbReference type="NCBI Taxonomy" id="909613"/>
    <lineage>
        <taxon>Bacteria</taxon>
        <taxon>Bacillati</taxon>
        <taxon>Actinomycetota</taxon>
        <taxon>Actinomycetes</taxon>
        <taxon>Pseudonocardiales</taxon>
        <taxon>Pseudonocardiaceae</taxon>
        <taxon>Actinokineospora</taxon>
    </lineage>
</organism>
<gene>
    <name evidence="1" type="ORF">UO65_5049</name>
</gene>
<accession>W7ISJ3</accession>